<gene>
    <name evidence="1" type="ORF">AH6C_072</name>
</gene>
<dbReference type="KEGG" id="vg:22112328"/>
<evidence type="ECO:0008006" key="3">
    <source>
        <dbReference type="Google" id="ProtNLM"/>
    </source>
</evidence>
<evidence type="ECO:0000313" key="2">
    <source>
        <dbReference type="Proteomes" id="UP000028666"/>
    </source>
</evidence>
<accession>A0A076G3R5</accession>
<sequence>MHETLQTMNALRSGMVMRYHAQPDIPCQSNAEHMWGVAVLMLKFYGVEISIEALAAALTHDCGEADVGDIPSPTKYKIPEIRELIKRLEHESLNELGFNFEADLHQSEKHALKICDVLEGLHYTAKHYHLTGGAQGGQCLRNWVDLAKTLPLTRPQRDFIYVCLAGPSRRVVSW</sequence>
<dbReference type="Gene3D" id="1.10.3210.10">
    <property type="entry name" value="Hypothetical protein af1432"/>
    <property type="match status" value="1"/>
</dbReference>
<dbReference type="SUPFAM" id="SSF109604">
    <property type="entry name" value="HD-domain/PDEase-like"/>
    <property type="match status" value="1"/>
</dbReference>
<name>A0A076G3R5_9CAUD</name>
<proteinExistence type="predicted"/>
<keyword evidence="2" id="KW-1185">Reference proteome</keyword>
<dbReference type="EMBL" id="KJ858521">
    <property type="protein sequence ID" value="AII26826.1"/>
    <property type="molecule type" value="Genomic_DNA"/>
</dbReference>
<dbReference type="RefSeq" id="YP_009103406.1">
    <property type="nucleotide sequence ID" value="NC_025459.1"/>
</dbReference>
<evidence type="ECO:0000313" key="1">
    <source>
        <dbReference type="EMBL" id="AII26826.1"/>
    </source>
</evidence>
<dbReference type="OrthoDB" id="10974at10239"/>
<reference evidence="1 2" key="1">
    <citation type="submission" date="2014-05" db="EMBL/GenBank/DDBJ databases">
        <title>Complete genome sequence of Aeromonas bacteriophage pAh6-C.</title>
        <authorList>
            <person name="Jun J.W."/>
            <person name="Park S.C."/>
        </authorList>
    </citation>
    <scope>NUCLEOTIDE SEQUENCE [LARGE SCALE GENOMIC DNA]</scope>
</reference>
<dbReference type="Proteomes" id="UP000028666">
    <property type="component" value="Segment"/>
</dbReference>
<dbReference type="Pfam" id="PF12917">
    <property type="entry name" value="YfbR-like"/>
    <property type="match status" value="1"/>
</dbReference>
<organism evidence="1 2">
    <name type="scientific">Aeromonas phage pAh6-C</name>
    <dbReference type="NCBI Taxonomy" id="1505227"/>
    <lineage>
        <taxon>Viruses</taxon>
        <taxon>Duplodnaviria</taxon>
        <taxon>Heunggongvirae</taxon>
        <taxon>Uroviricota</taxon>
        <taxon>Caudoviricetes</taxon>
        <taxon>Chaseviridae</taxon>
        <taxon>Nefertitivirinae</taxon>
        <taxon>Pahsextavirus</taxon>
        <taxon>Pahsextavirus pAh6C</taxon>
    </lineage>
</organism>
<dbReference type="GeneID" id="22112328"/>
<protein>
    <recommendedName>
        <fullName evidence="3">HD domain-containing protein</fullName>
    </recommendedName>
</protein>